<organism evidence="5 6">
    <name type="scientific">Durusdinium trenchii</name>
    <dbReference type="NCBI Taxonomy" id="1381693"/>
    <lineage>
        <taxon>Eukaryota</taxon>
        <taxon>Sar</taxon>
        <taxon>Alveolata</taxon>
        <taxon>Dinophyceae</taxon>
        <taxon>Suessiales</taxon>
        <taxon>Symbiodiniaceae</taxon>
        <taxon>Durusdinium</taxon>
    </lineage>
</organism>
<keyword evidence="2 3" id="KW-0040">ANK repeat</keyword>
<dbReference type="Proteomes" id="UP001642464">
    <property type="component" value="Unassembled WGS sequence"/>
</dbReference>
<name>A0ABP0RTR1_9DINO</name>
<evidence type="ECO:0000313" key="6">
    <source>
        <dbReference type="Proteomes" id="UP001642464"/>
    </source>
</evidence>
<accession>A0ABP0RTR1</accession>
<dbReference type="PROSITE" id="PS50088">
    <property type="entry name" value="ANK_REPEAT"/>
    <property type="match status" value="2"/>
</dbReference>
<feature type="non-terminal residue" evidence="5">
    <location>
        <position position="1"/>
    </location>
</feature>
<evidence type="ECO:0000256" key="4">
    <source>
        <dbReference type="SAM" id="MobiDB-lite"/>
    </source>
</evidence>
<gene>
    <name evidence="5" type="ORF">SCF082_LOCUS48577</name>
</gene>
<sequence>AEDLSTMRPKMATWRSSSGSWPRQPRWKQMIGTAKDLSTLRPQRATWRSSSGSWPRGPRWKHMIGTAGRPGTLLKKTTSWRRWPCFVQHLGRSALHRAALQGDAAEVQRLIEAGADVELQDKTFEPRSSGRYNRPLHYAAEEGHVEVLERLLAAKATVDAEEEFGRGAPELGT</sequence>
<dbReference type="EMBL" id="CAXAMM010042305">
    <property type="protein sequence ID" value="CAK9104037.1"/>
    <property type="molecule type" value="Genomic_DNA"/>
</dbReference>
<reference evidence="5 6" key="1">
    <citation type="submission" date="2024-02" db="EMBL/GenBank/DDBJ databases">
        <authorList>
            <person name="Chen Y."/>
            <person name="Shah S."/>
            <person name="Dougan E. K."/>
            <person name="Thang M."/>
            <person name="Chan C."/>
        </authorList>
    </citation>
    <scope>NUCLEOTIDE SEQUENCE [LARGE SCALE GENOMIC DNA]</scope>
</reference>
<evidence type="ECO:0000256" key="2">
    <source>
        <dbReference type="ARBA" id="ARBA00023043"/>
    </source>
</evidence>
<feature type="non-terminal residue" evidence="5">
    <location>
        <position position="173"/>
    </location>
</feature>
<dbReference type="InterPro" id="IPR002110">
    <property type="entry name" value="Ankyrin_rpt"/>
</dbReference>
<dbReference type="PROSITE" id="PS50297">
    <property type="entry name" value="ANK_REP_REGION"/>
    <property type="match status" value="2"/>
</dbReference>
<feature type="region of interest" description="Disordered" evidence="4">
    <location>
        <begin position="1"/>
        <end position="24"/>
    </location>
</feature>
<dbReference type="PANTHER" id="PTHR24171">
    <property type="entry name" value="ANKYRIN REPEAT DOMAIN-CONTAINING PROTEIN 39-RELATED"/>
    <property type="match status" value="1"/>
</dbReference>
<evidence type="ECO:0000256" key="1">
    <source>
        <dbReference type="ARBA" id="ARBA00022737"/>
    </source>
</evidence>
<dbReference type="Pfam" id="PF12796">
    <property type="entry name" value="Ank_2"/>
    <property type="match status" value="1"/>
</dbReference>
<feature type="compositionally biased region" description="Low complexity" evidence="4">
    <location>
        <begin position="47"/>
        <end position="57"/>
    </location>
</feature>
<keyword evidence="1" id="KW-0677">Repeat</keyword>
<evidence type="ECO:0000313" key="5">
    <source>
        <dbReference type="EMBL" id="CAK9104037.1"/>
    </source>
</evidence>
<dbReference type="InterPro" id="IPR036770">
    <property type="entry name" value="Ankyrin_rpt-contain_sf"/>
</dbReference>
<comment type="caution">
    <text evidence="5">The sequence shown here is derived from an EMBL/GenBank/DDBJ whole genome shotgun (WGS) entry which is preliminary data.</text>
</comment>
<dbReference type="SUPFAM" id="SSF48403">
    <property type="entry name" value="Ankyrin repeat"/>
    <property type="match status" value="1"/>
</dbReference>
<feature type="region of interest" description="Disordered" evidence="4">
    <location>
        <begin position="42"/>
        <end position="68"/>
    </location>
</feature>
<dbReference type="Gene3D" id="1.25.40.20">
    <property type="entry name" value="Ankyrin repeat-containing domain"/>
    <property type="match status" value="1"/>
</dbReference>
<feature type="repeat" description="ANK" evidence="3">
    <location>
        <begin position="90"/>
        <end position="122"/>
    </location>
</feature>
<feature type="repeat" description="ANK" evidence="3">
    <location>
        <begin position="131"/>
        <end position="163"/>
    </location>
</feature>
<dbReference type="SMART" id="SM00248">
    <property type="entry name" value="ANK"/>
    <property type="match status" value="2"/>
</dbReference>
<protein>
    <submittedName>
        <fullName evidence="5">Ankyrin repeat domain-containing protein 54 (Lyn-interacting ankyrin repeat protein)</fullName>
    </submittedName>
</protein>
<keyword evidence="6" id="KW-1185">Reference proteome</keyword>
<evidence type="ECO:0000256" key="3">
    <source>
        <dbReference type="PROSITE-ProRule" id="PRU00023"/>
    </source>
</evidence>
<proteinExistence type="predicted"/>